<dbReference type="Gene3D" id="3.40.640.10">
    <property type="entry name" value="Type I PLP-dependent aspartate aminotransferase-like (Major domain)"/>
    <property type="match status" value="1"/>
</dbReference>
<dbReference type="Pfam" id="PF00155">
    <property type="entry name" value="Aminotran_1_2"/>
    <property type="match status" value="1"/>
</dbReference>
<dbReference type="GO" id="GO:0030170">
    <property type="term" value="F:pyridoxal phosphate binding"/>
    <property type="evidence" value="ECO:0007669"/>
    <property type="project" value="InterPro"/>
</dbReference>
<comment type="similarity">
    <text evidence="2">Belongs to the class-I pyridoxal-phosphate-dependent aminotransferase family.</text>
</comment>
<dbReference type="InterPro" id="IPR004839">
    <property type="entry name" value="Aminotransferase_I/II_large"/>
</dbReference>
<dbReference type="PROSITE" id="PS00105">
    <property type="entry name" value="AA_TRANSFER_CLASS_1"/>
    <property type="match status" value="1"/>
</dbReference>
<dbReference type="OrthoDB" id="6752799at2759"/>
<dbReference type="FunFam" id="3.90.1150.10:FF:000001">
    <property type="entry name" value="Aspartate aminotransferase"/>
    <property type="match status" value="1"/>
</dbReference>
<evidence type="ECO:0000256" key="3">
    <source>
        <dbReference type="ARBA" id="ARBA00011738"/>
    </source>
</evidence>
<accession>A0A6A6DRD9</accession>
<comment type="subunit">
    <text evidence="3 7">Homodimer.</text>
</comment>
<dbReference type="InterPro" id="IPR000796">
    <property type="entry name" value="Asp_trans"/>
</dbReference>
<evidence type="ECO:0000256" key="7">
    <source>
        <dbReference type="RuleBase" id="RU000480"/>
    </source>
</evidence>
<organism evidence="9 10">
    <name type="scientific">Zopfia rhizophila CBS 207.26</name>
    <dbReference type="NCBI Taxonomy" id="1314779"/>
    <lineage>
        <taxon>Eukaryota</taxon>
        <taxon>Fungi</taxon>
        <taxon>Dikarya</taxon>
        <taxon>Ascomycota</taxon>
        <taxon>Pezizomycotina</taxon>
        <taxon>Dothideomycetes</taxon>
        <taxon>Dothideomycetes incertae sedis</taxon>
        <taxon>Zopfiaceae</taxon>
        <taxon>Zopfia</taxon>
    </lineage>
</organism>
<dbReference type="SUPFAM" id="SSF53383">
    <property type="entry name" value="PLP-dependent transferases"/>
    <property type="match status" value="1"/>
</dbReference>
<gene>
    <name evidence="9" type="ORF">K469DRAFT_714501</name>
</gene>
<dbReference type="PRINTS" id="PR00799">
    <property type="entry name" value="TRANSAMINASE"/>
</dbReference>
<keyword evidence="4 7" id="KW-0032">Aminotransferase</keyword>
<dbReference type="GO" id="GO:0005829">
    <property type="term" value="C:cytosol"/>
    <property type="evidence" value="ECO:0007669"/>
    <property type="project" value="TreeGrafter"/>
</dbReference>
<evidence type="ECO:0000256" key="5">
    <source>
        <dbReference type="ARBA" id="ARBA00022679"/>
    </source>
</evidence>
<comment type="catalytic activity">
    <reaction evidence="7">
        <text>L-aspartate + 2-oxoglutarate = oxaloacetate + L-glutamate</text>
        <dbReference type="Rhea" id="RHEA:21824"/>
        <dbReference type="ChEBI" id="CHEBI:16452"/>
        <dbReference type="ChEBI" id="CHEBI:16810"/>
        <dbReference type="ChEBI" id="CHEBI:29985"/>
        <dbReference type="ChEBI" id="CHEBI:29991"/>
        <dbReference type="EC" id="2.6.1.1"/>
    </reaction>
</comment>
<dbReference type="InterPro" id="IPR015424">
    <property type="entry name" value="PyrdxlP-dep_Trfase"/>
</dbReference>
<evidence type="ECO:0000313" key="10">
    <source>
        <dbReference type="Proteomes" id="UP000800200"/>
    </source>
</evidence>
<dbReference type="InterPro" id="IPR015422">
    <property type="entry name" value="PyrdxlP-dep_Trfase_small"/>
</dbReference>
<feature type="domain" description="Aminotransferase class I/classII large" evidence="8">
    <location>
        <begin position="59"/>
        <end position="432"/>
    </location>
</feature>
<protein>
    <recommendedName>
        <fullName evidence="7">Aspartate aminotransferase</fullName>
        <ecNumber evidence="7">2.6.1.1</ecNumber>
    </recommendedName>
</protein>
<dbReference type="Gene3D" id="3.90.1150.10">
    <property type="entry name" value="Aspartate Aminotransferase, domain 1"/>
    <property type="match status" value="1"/>
</dbReference>
<comment type="cofactor">
    <cofactor evidence="1">
        <name>pyridoxal 5'-phosphate</name>
        <dbReference type="ChEBI" id="CHEBI:597326"/>
    </cofactor>
</comment>
<proteinExistence type="inferred from homology"/>
<evidence type="ECO:0000259" key="8">
    <source>
        <dbReference type="Pfam" id="PF00155"/>
    </source>
</evidence>
<keyword evidence="10" id="KW-1185">Reference proteome</keyword>
<comment type="miscellaneous">
    <text evidence="7">In eukaryotes there are cytoplasmic, mitochondrial and chloroplastic isozymes.</text>
</comment>
<dbReference type="GO" id="GO:0004069">
    <property type="term" value="F:L-aspartate:2-oxoglutarate aminotransferase activity"/>
    <property type="evidence" value="ECO:0007669"/>
    <property type="project" value="UniProtKB-EC"/>
</dbReference>
<reference evidence="9" key="1">
    <citation type="journal article" date="2020" name="Stud. Mycol.">
        <title>101 Dothideomycetes genomes: a test case for predicting lifestyles and emergence of pathogens.</title>
        <authorList>
            <person name="Haridas S."/>
            <person name="Albert R."/>
            <person name="Binder M."/>
            <person name="Bloem J."/>
            <person name="Labutti K."/>
            <person name="Salamov A."/>
            <person name="Andreopoulos B."/>
            <person name="Baker S."/>
            <person name="Barry K."/>
            <person name="Bills G."/>
            <person name="Bluhm B."/>
            <person name="Cannon C."/>
            <person name="Castanera R."/>
            <person name="Culley D."/>
            <person name="Daum C."/>
            <person name="Ezra D."/>
            <person name="Gonzalez J."/>
            <person name="Henrissat B."/>
            <person name="Kuo A."/>
            <person name="Liang C."/>
            <person name="Lipzen A."/>
            <person name="Lutzoni F."/>
            <person name="Magnuson J."/>
            <person name="Mondo S."/>
            <person name="Nolan M."/>
            <person name="Ohm R."/>
            <person name="Pangilinan J."/>
            <person name="Park H.-J."/>
            <person name="Ramirez L."/>
            <person name="Alfaro M."/>
            <person name="Sun H."/>
            <person name="Tritt A."/>
            <person name="Yoshinaga Y."/>
            <person name="Zwiers L.-H."/>
            <person name="Turgeon B."/>
            <person name="Goodwin S."/>
            <person name="Spatafora J."/>
            <person name="Crous P."/>
            <person name="Grigoriev I."/>
        </authorList>
    </citation>
    <scope>NUCLEOTIDE SEQUENCE</scope>
    <source>
        <strain evidence="9">CBS 207.26</strain>
    </source>
</reference>
<dbReference type="EMBL" id="ML994657">
    <property type="protein sequence ID" value="KAF2180520.1"/>
    <property type="molecule type" value="Genomic_DNA"/>
</dbReference>
<dbReference type="InterPro" id="IPR004838">
    <property type="entry name" value="NHTrfase_class1_PyrdxlP-BS"/>
</dbReference>
<keyword evidence="6" id="KW-0663">Pyridoxal phosphate</keyword>
<dbReference type="PANTHER" id="PTHR11879:SF55">
    <property type="entry name" value="GLUTAMATE OXALOACETATE TRANSAMINASE 1, ISOFORM B"/>
    <property type="match status" value="1"/>
</dbReference>
<dbReference type="EC" id="2.6.1.1" evidence="7"/>
<dbReference type="PANTHER" id="PTHR11879">
    <property type="entry name" value="ASPARTATE AMINOTRANSFERASE"/>
    <property type="match status" value="1"/>
</dbReference>
<dbReference type="GO" id="GO:0006532">
    <property type="term" value="P:aspartate biosynthetic process"/>
    <property type="evidence" value="ECO:0007669"/>
    <property type="project" value="TreeGrafter"/>
</dbReference>
<evidence type="ECO:0000256" key="6">
    <source>
        <dbReference type="ARBA" id="ARBA00022898"/>
    </source>
</evidence>
<sequence>MPDAPSSTSHTPSQSRLLQLSQHITPMAPTAFQADVVPQAPEDPLFGLMAAYRRDTDPNKVDLGIGAYRDDNAKPWVLPVVKSADEILRNDPNLNHEYLPIAGLAEFTTSSQKLILGADSPAIKEKRITSLQTISGTGAVHLGALFLSKFYRPNAQRTVYFSDPTWPNHFQIFSNVHLQYLTYPYFSKKTRGLDFEGMINTIQNAAEGSIILLHACAHNPTGVDPTQEQWKEICKVMQAKNHFPFFDCAYQGFASGDLAKDAWAVRYFVEQGFELCIAQSYAKNFGLYGERAGCFHFVTSPASDAEATVGRLASQLAILQRSEISNPPAYGARIASLVLNDKGLFAEWEANLKTMSGRIIDMRKALRSKLEEMGTPGTWNHITDQIGMFSFTGLTEKQVLKLREDSHVYMTKNGRISMAGLNTHNIDYFATAVDKAVRETQ</sequence>
<evidence type="ECO:0000256" key="4">
    <source>
        <dbReference type="ARBA" id="ARBA00022576"/>
    </source>
</evidence>
<dbReference type="Proteomes" id="UP000800200">
    <property type="component" value="Unassembled WGS sequence"/>
</dbReference>
<evidence type="ECO:0000313" key="9">
    <source>
        <dbReference type="EMBL" id="KAF2180520.1"/>
    </source>
</evidence>
<name>A0A6A6DRD9_9PEZI</name>
<dbReference type="CDD" id="cd00609">
    <property type="entry name" value="AAT_like"/>
    <property type="match status" value="1"/>
</dbReference>
<evidence type="ECO:0000256" key="2">
    <source>
        <dbReference type="ARBA" id="ARBA00007441"/>
    </source>
</evidence>
<dbReference type="AlphaFoldDB" id="A0A6A6DRD9"/>
<keyword evidence="5 7" id="KW-0808">Transferase</keyword>
<dbReference type="NCBIfam" id="NF006719">
    <property type="entry name" value="PRK09257.1"/>
    <property type="match status" value="1"/>
</dbReference>
<dbReference type="InterPro" id="IPR015421">
    <property type="entry name" value="PyrdxlP-dep_Trfase_major"/>
</dbReference>
<dbReference type="FunFam" id="3.40.640.10:FF:000064">
    <property type="entry name" value="Aspartate aminotransferase"/>
    <property type="match status" value="1"/>
</dbReference>
<evidence type="ECO:0000256" key="1">
    <source>
        <dbReference type="ARBA" id="ARBA00001933"/>
    </source>
</evidence>